<comment type="caution">
    <text evidence="1">The sequence shown here is derived from an EMBL/GenBank/DDBJ whole genome shotgun (WGS) entry which is preliminary data.</text>
</comment>
<dbReference type="AlphaFoldDB" id="A0A392S390"/>
<feature type="non-terminal residue" evidence="1">
    <location>
        <position position="1"/>
    </location>
</feature>
<evidence type="ECO:0000313" key="1">
    <source>
        <dbReference type="EMBL" id="MCI43318.1"/>
    </source>
</evidence>
<proteinExistence type="predicted"/>
<keyword evidence="1" id="KW-0482">Metalloprotease</keyword>
<evidence type="ECO:0000313" key="2">
    <source>
        <dbReference type="Proteomes" id="UP000265520"/>
    </source>
</evidence>
<accession>A0A392S390</accession>
<dbReference type="GO" id="GO:0008237">
    <property type="term" value="F:metallopeptidase activity"/>
    <property type="evidence" value="ECO:0007669"/>
    <property type="project" value="UniProtKB-KW"/>
</dbReference>
<protein>
    <submittedName>
        <fullName evidence="1">Matrix metalloprotease</fullName>
    </submittedName>
</protein>
<keyword evidence="1" id="KW-0378">Hydrolase</keyword>
<organism evidence="1 2">
    <name type="scientific">Trifolium medium</name>
    <dbReference type="NCBI Taxonomy" id="97028"/>
    <lineage>
        <taxon>Eukaryota</taxon>
        <taxon>Viridiplantae</taxon>
        <taxon>Streptophyta</taxon>
        <taxon>Embryophyta</taxon>
        <taxon>Tracheophyta</taxon>
        <taxon>Spermatophyta</taxon>
        <taxon>Magnoliopsida</taxon>
        <taxon>eudicotyledons</taxon>
        <taxon>Gunneridae</taxon>
        <taxon>Pentapetalae</taxon>
        <taxon>rosids</taxon>
        <taxon>fabids</taxon>
        <taxon>Fabales</taxon>
        <taxon>Fabaceae</taxon>
        <taxon>Papilionoideae</taxon>
        <taxon>50 kb inversion clade</taxon>
        <taxon>NPAAA clade</taxon>
        <taxon>Hologalegina</taxon>
        <taxon>IRL clade</taxon>
        <taxon>Trifolieae</taxon>
        <taxon>Trifolium</taxon>
    </lineage>
</organism>
<reference evidence="1 2" key="1">
    <citation type="journal article" date="2018" name="Front. Plant Sci.">
        <title>Red Clover (Trifolium pratense) and Zigzag Clover (T. medium) - A Picture of Genomic Similarities and Differences.</title>
        <authorList>
            <person name="Dluhosova J."/>
            <person name="Istvanek J."/>
            <person name="Nedelnik J."/>
            <person name="Repkova J."/>
        </authorList>
    </citation>
    <scope>NUCLEOTIDE SEQUENCE [LARGE SCALE GENOMIC DNA]</scope>
    <source>
        <strain evidence="2">cv. 10/8</strain>
        <tissue evidence="1">Leaf</tissue>
    </source>
</reference>
<keyword evidence="1" id="KW-0645">Protease</keyword>
<name>A0A392S390_9FABA</name>
<dbReference type="Proteomes" id="UP000265520">
    <property type="component" value="Unassembled WGS sequence"/>
</dbReference>
<dbReference type="EMBL" id="LXQA010315633">
    <property type="protein sequence ID" value="MCI43318.1"/>
    <property type="molecule type" value="Genomic_DNA"/>
</dbReference>
<sequence>KVKDLFQAVFIRWSKAGALKFTETKVIKDSDILIAFVKVDGKGEVVGSWDCISG</sequence>
<dbReference type="GO" id="GO:0006508">
    <property type="term" value="P:proteolysis"/>
    <property type="evidence" value="ECO:0007669"/>
    <property type="project" value="UniProtKB-KW"/>
</dbReference>
<keyword evidence="2" id="KW-1185">Reference proteome</keyword>